<dbReference type="SUPFAM" id="SSF53756">
    <property type="entry name" value="UDP-Glycosyltransferase/glycogen phosphorylase"/>
    <property type="match status" value="1"/>
</dbReference>
<evidence type="ECO:0000313" key="1">
    <source>
        <dbReference type="EMBL" id="KAK9949356.1"/>
    </source>
</evidence>
<dbReference type="Gene3D" id="3.40.50.2000">
    <property type="entry name" value="Glycogen Phosphorylase B"/>
    <property type="match status" value="1"/>
</dbReference>
<comment type="caution">
    <text evidence="1">The sequence shown here is derived from an EMBL/GenBank/DDBJ whole genome shotgun (WGS) entry which is preliminary data.</text>
</comment>
<name>A0AAW1YL11_RUBAR</name>
<organism evidence="1 2">
    <name type="scientific">Rubus argutus</name>
    <name type="common">Southern blackberry</name>
    <dbReference type="NCBI Taxonomy" id="59490"/>
    <lineage>
        <taxon>Eukaryota</taxon>
        <taxon>Viridiplantae</taxon>
        <taxon>Streptophyta</taxon>
        <taxon>Embryophyta</taxon>
        <taxon>Tracheophyta</taxon>
        <taxon>Spermatophyta</taxon>
        <taxon>Magnoliopsida</taxon>
        <taxon>eudicotyledons</taxon>
        <taxon>Gunneridae</taxon>
        <taxon>Pentapetalae</taxon>
        <taxon>rosids</taxon>
        <taxon>fabids</taxon>
        <taxon>Rosales</taxon>
        <taxon>Rosaceae</taxon>
        <taxon>Rosoideae</taxon>
        <taxon>Rosoideae incertae sedis</taxon>
        <taxon>Rubus</taxon>
    </lineage>
</organism>
<proteinExistence type="predicted"/>
<evidence type="ECO:0008006" key="3">
    <source>
        <dbReference type="Google" id="ProtNLM"/>
    </source>
</evidence>
<gene>
    <name evidence="1" type="ORF">M0R45_004883</name>
</gene>
<protein>
    <recommendedName>
        <fullName evidence="3">UDP-rhamnose:rhamnosyltransferase 1</fullName>
    </recommendedName>
</protein>
<sequence length="104" mass="11608">MRSSTSATKPKKQLHIALFPWLAFEATTDVPYAVIPYLKIAYDGLEQGISEFLPAHTPDWTIHDFAPYWLPPIATKLGISTAHFSIFNSSSLLFLWVNISGSNV</sequence>
<dbReference type="Proteomes" id="UP001457282">
    <property type="component" value="Unassembled WGS sequence"/>
</dbReference>
<accession>A0AAW1YL11</accession>
<dbReference type="AlphaFoldDB" id="A0AAW1YL11"/>
<keyword evidence="2" id="KW-1185">Reference proteome</keyword>
<evidence type="ECO:0000313" key="2">
    <source>
        <dbReference type="Proteomes" id="UP001457282"/>
    </source>
</evidence>
<dbReference type="EMBL" id="JBEDUW010000001">
    <property type="protein sequence ID" value="KAK9949356.1"/>
    <property type="molecule type" value="Genomic_DNA"/>
</dbReference>
<reference evidence="1 2" key="1">
    <citation type="journal article" date="2023" name="G3 (Bethesda)">
        <title>A chromosome-length genome assembly and annotation of blackberry (Rubus argutus, cv. 'Hillquist').</title>
        <authorList>
            <person name="Bruna T."/>
            <person name="Aryal R."/>
            <person name="Dudchenko O."/>
            <person name="Sargent D.J."/>
            <person name="Mead D."/>
            <person name="Buti M."/>
            <person name="Cavallini A."/>
            <person name="Hytonen T."/>
            <person name="Andres J."/>
            <person name="Pham M."/>
            <person name="Weisz D."/>
            <person name="Mascagni F."/>
            <person name="Usai G."/>
            <person name="Natali L."/>
            <person name="Bassil N."/>
            <person name="Fernandez G.E."/>
            <person name="Lomsadze A."/>
            <person name="Armour M."/>
            <person name="Olukolu B."/>
            <person name="Poorten T."/>
            <person name="Britton C."/>
            <person name="Davik J."/>
            <person name="Ashrafi H."/>
            <person name="Aiden E.L."/>
            <person name="Borodovsky M."/>
            <person name="Worthington M."/>
        </authorList>
    </citation>
    <scope>NUCLEOTIDE SEQUENCE [LARGE SCALE GENOMIC DNA]</scope>
    <source>
        <strain evidence="1">PI 553951</strain>
    </source>
</reference>